<evidence type="ECO:0000313" key="2">
    <source>
        <dbReference type="EMBL" id="MDI9239882.1"/>
    </source>
</evidence>
<keyword evidence="3" id="KW-1185">Reference proteome</keyword>
<dbReference type="Pfam" id="PF14470">
    <property type="entry name" value="bPH_3"/>
    <property type="match status" value="1"/>
</dbReference>
<evidence type="ECO:0000313" key="3">
    <source>
        <dbReference type="Proteomes" id="UP001321580"/>
    </source>
</evidence>
<dbReference type="InterPro" id="IPR039519">
    <property type="entry name" value="YokE-like_PH"/>
</dbReference>
<sequence length="188" mass="21459">MPFDYKSATPAQLFEEYDRISKETGCHQYGARKELLHLPGVLQHDEELVAFTSGFLDTSIWLVALTERRIVCLYKSYYAGLKQISIDLDGIESVSCELRLLNASMCILLPHSRWTINKVPRASVVPFTCLVRARVEERRPRSDRFDPLSNAGRLVTIGESVAFNEETPSHQEALAILTKRRDHLALRR</sequence>
<evidence type="ECO:0000259" key="1">
    <source>
        <dbReference type="Pfam" id="PF14470"/>
    </source>
</evidence>
<accession>A0ABT6XIB3</accession>
<protein>
    <submittedName>
        <fullName evidence="2">PH domain-containing protein</fullName>
    </submittedName>
</protein>
<feature type="domain" description="YokE-like PH" evidence="1">
    <location>
        <begin position="42"/>
        <end position="132"/>
    </location>
</feature>
<gene>
    <name evidence="2" type="ORF">QLQ15_13300</name>
</gene>
<organism evidence="2 3">
    <name type="scientific">Lysobacter stagni</name>
    <dbReference type="NCBI Taxonomy" id="3045172"/>
    <lineage>
        <taxon>Bacteria</taxon>
        <taxon>Pseudomonadati</taxon>
        <taxon>Pseudomonadota</taxon>
        <taxon>Gammaproteobacteria</taxon>
        <taxon>Lysobacterales</taxon>
        <taxon>Lysobacteraceae</taxon>
        <taxon>Lysobacter</taxon>
    </lineage>
</organism>
<dbReference type="EMBL" id="JASGBI010000001">
    <property type="protein sequence ID" value="MDI9239882.1"/>
    <property type="molecule type" value="Genomic_DNA"/>
</dbReference>
<reference evidence="2 3" key="1">
    <citation type="submission" date="2023-05" db="EMBL/GenBank/DDBJ databases">
        <title>Lysobacter sp. strain LF1 Genome sequencing and assembly.</title>
        <authorList>
            <person name="Jung Y."/>
        </authorList>
    </citation>
    <scope>NUCLEOTIDE SEQUENCE [LARGE SCALE GENOMIC DNA]</scope>
    <source>
        <strain evidence="2 3">LF1</strain>
    </source>
</reference>
<name>A0ABT6XIB3_9GAMM</name>
<proteinExistence type="predicted"/>
<comment type="caution">
    <text evidence="2">The sequence shown here is derived from an EMBL/GenBank/DDBJ whole genome shotgun (WGS) entry which is preliminary data.</text>
</comment>
<dbReference type="RefSeq" id="WP_283213246.1">
    <property type="nucleotide sequence ID" value="NZ_JASGBI010000001.1"/>
</dbReference>
<dbReference type="Proteomes" id="UP001321580">
    <property type="component" value="Unassembled WGS sequence"/>
</dbReference>